<evidence type="ECO:0000313" key="1">
    <source>
        <dbReference type="EMBL" id="KAJ2865858.1"/>
    </source>
</evidence>
<dbReference type="Proteomes" id="UP001140074">
    <property type="component" value="Unassembled WGS sequence"/>
</dbReference>
<gene>
    <name evidence="1" type="ORF">GGH94_001928</name>
</gene>
<sequence length="104" mass="11772">MSIFTPDPVQRLTTFKGSFRPGMSVEDVTTIMNDPVYVGLTEKSLHLAGNRKYDSALKSKETLYLQYTPFSKDVDKKFVWFQFSAEKNGSTSSLVLKSFGTKYP</sequence>
<keyword evidence="2" id="KW-1185">Reference proteome</keyword>
<accession>A0A9W8IKS7</accession>
<protein>
    <submittedName>
        <fullName evidence="1">Uncharacterized protein</fullName>
    </submittedName>
</protein>
<comment type="caution">
    <text evidence="1">The sequence shown here is derived from an EMBL/GenBank/DDBJ whole genome shotgun (WGS) entry which is preliminary data.</text>
</comment>
<proteinExistence type="predicted"/>
<organism evidence="1 2">
    <name type="scientific">Coemansia aciculifera</name>
    <dbReference type="NCBI Taxonomy" id="417176"/>
    <lineage>
        <taxon>Eukaryota</taxon>
        <taxon>Fungi</taxon>
        <taxon>Fungi incertae sedis</taxon>
        <taxon>Zoopagomycota</taxon>
        <taxon>Kickxellomycotina</taxon>
        <taxon>Kickxellomycetes</taxon>
        <taxon>Kickxellales</taxon>
        <taxon>Kickxellaceae</taxon>
        <taxon>Coemansia</taxon>
    </lineage>
</organism>
<dbReference type="EMBL" id="JANBUY010000050">
    <property type="protein sequence ID" value="KAJ2865858.1"/>
    <property type="molecule type" value="Genomic_DNA"/>
</dbReference>
<reference evidence="1" key="1">
    <citation type="submission" date="2022-07" db="EMBL/GenBank/DDBJ databases">
        <title>Phylogenomic reconstructions and comparative analyses of Kickxellomycotina fungi.</title>
        <authorList>
            <person name="Reynolds N.K."/>
            <person name="Stajich J.E."/>
            <person name="Barry K."/>
            <person name="Grigoriev I.V."/>
            <person name="Crous P."/>
            <person name="Smith M.E."/>
        </authorList>
    </citation>
    <scope>NUCLEOTIDE SEQUENCE</scope>
    <source>
        <strain evidence="1">RSA 476</strain>
    </source>
</reference>
<dbReference type="AlphaFoldDB" id="A0A9W8IKS7"/>
<name>A0A9W8IKS7_9FUNG</name>
<evidence type="ECO:0000313" key="2">
    <source>
        <dbReference type="Proteomes" id="UP001140074"/>
    </source>
</evidence>